<evidence type="ECO:0000256" key="2">
    <source>
        <dbReference type="SAM" id="MobiDB-lite"/>
    </source>
</evidence>
<evidence type="ECO:0000256" key="1">
    <source>
        <dbReference type="ARBA" id="ARBA00022737"/>
    </source>
</evidence>
<dbReference type="InterPro" id="IPR045153">
    <property type="entry name" value="Est1/Ebs1-like"/>
</dbReference>
<dbReference type="InterPro" id="IPR018834">
    <property type="entry name" value="DNA/RNA-bd_Est1-type"/>
</dbReference>
<organism evidence="5 6">
    <name type="scientific">Flemingia macrophylla</name>
    <dbReference type="NCBI Taxonomy" id="520843"/>
    <lineage>
        <taxon>Eukaryota</taxon>
        <taxon>Viridiplantae</taxon>
        <taxon>Streptophyta</taxon>
        <taxon>Embryophyta</taxon>
        <taxon>Tracheophyta</taxon>
        <taxon>Spermatophyta</taxon>
        <taxon>Magnoliopsida</taxon>
        <taxon>eudicotyledons</taxon>
        <taxon>Gunneridae</taxon>
        <taxon>Pentapetalae</taxon>
        <taxon>rosids</taxon>
        <taxon>fabids</taxon>
        <taxon>Fabales</taxon>
        <taxon>Fabaceae</taxon>
        <taxon>Papilionoideae</taxon>
        <taxon>50 kb inversion clade</taxon>
        <taxon>NPAAA clade</taxon>
        <taxon>indigoferoid/millettioid clade</taxon>
        <taxon>Phaseoleae</taxon>
        <taxon>Flemingia</taxon>
    </lineage>
</organism>
<reference evidence="5 6" key="1">
    <citation type="submission" date="2024-08" db="EMBL/GenBank/DDBJ databases">
        <title>Insights into the chromosomal genome structure of Flemingia macrophylla.</title>
        <authorList>
            <person name="Ding Y."/>
            <person name="Zhao Y."/>
            <person name="Bi W."/>
            <person name="Wu M."/>
            <person name="Zhao G."/>
            <person name="Gong Y."/>
            <person name="Li W."/>
            <person name="Zhang P."/>
        </authorList>
    </citation>
    <scope>NUCLEOTIDE SEQUENCE [LARGE SCALE GENOMIC DNA]</scope>
    <source>
        <strain evidence="5">DYQJB</strain>
        <tissue evidence="5">Leaf</tissue>
    </source>
</reference>
<dbReference type="Pfam" id="PF10373">
    <property type="entry name" value="EST1_DNA_bind"/>
    <property type="match status" value="1"/>
</dbReference>
<evidence type="ECO:0000313" key="6">
    <source>
        <dbReference type="Proteomes" id="UP001603857"/>
    </source>
</evidence>
<feature type="region of interest" description="Disordered" evidence="2">
    <location>
        <begin position="733"/>
        <end position="757"/>
    </location>
</feature>
<evidence type="ECO:0000313" key="5">
    <source>
        <dbReference type="EMBL" id="KAL2341881.1"/>
    </source>
</evidence>
<proteinExistence type="predicted"/>
<gene>
    <name evidence="5" type="ORF">Fmac_009821</name>
</gene>
<evidence type="ECO:0008006" key="7">
    <source>
        <dbReference type="Google" id="ProtNLM"/>
    </source>
</evidence>
<keyword evidence="6" id="KW-1185">Reference proteome</keyword>
<dbReference type="PANTHER" id="PTHR15696">
    <property type="entry name" value="SMG-7 SUPPRESSOR WITH MORPHOLOGICAL EFFECT ON GENITALIA PROTEIN 7"/>
    <property type="match status" value="1"/>
</dbReference>
<feature type="compositionally biased region" description="Basic and acidic residues" evidence="2">
    <location>
        <begin position="595"/>
        <end position="610"/>
    </location>
</feature>
<dbReference type="Pfam" id="PF10374">
    <property type="entry name" value="EST1"/>
    <property type="match status" value="1"/>
</dbReference>
<dbReference type="InterPro" id="IPR019458">
    <property type="entry name" value="Est1-like_N"/>
</dbReference>
<feature type="compositionally biased region" description="Low complexity" evidence="2">
    <location>
        <begin position="736"/>
        <end position="752"/>
    </location>
</feature>
<dbReference type="FunFam" id="1.25.40.10:FF:000225">
    <property type="entry name" value="Protein SMG7"/>
    <property type="match status" value="1"/>
</dbReference>
<protein>
    <recommendedName>
        <fullName evidence="7">Protein SMG7L</fullName>
    </recommendedName>
</protein>
<feature type="region of interest" description="Disordered" evidence="2">
    <location>
        <begin position="567"/>
        <end position="628"/>
    </location>
</feature>
<feature type="domain" description="DNA/RNA-binding" evidence="3">
    <location>
        <begin position="201"/>
        <end position="508"/>
    </location>
</feature>
<sequence>MTTKLSLSSGFHKEEKVLSEIGNFKRQLWALIHSKGLWHSDAQDLYRKVRSSYERFILSDHMLSELQDFEYSLWMLHYKHIDEFRKIIKKNSGNVDSKNSGMPQKHVVQRDNNNYSKLFNIFLTEAIEFYQTLIVKIRKHYGVPIEALFYRKGWITTSVEPDVMQKCQYLCHRCLVCMGDLARYKQQCENPDTQNHNWSVAATHYLEATRIWPDSGTPQNRLAVLARYIDDEFLALYHCVRSLAVKEPFPDAWNNLILVFEKNRSSPLQYMSSTVCLDFLNPFRKFEETKALGIDDSSSCNKFEGKNNHFTKLWSLIVRTMSFLFITSSLEEFSIALTSTIGELDKMMELEDIELKTMLESYSQMGLARRGPFLAIQVVSILIFSVTNLIDKLEKKEPEDKNVKQLMQLALTAAFSLMGRFIERCLKASSLYHCPLLPSVLVFVEWCSGFDEVCATDQNCTRAISYFFDVFVELLNQLNDDRKEEKHIDRTPLWEDYELRGFVPIACSHQSLYFCGNWEHIDNFESGIELRAERIREAATKITSRSNDWQKWITCDKLGNKFHVVRSDKNPEKKERENVESNSNSTKFEVPNQKINKDTGEQGKWMKEDNPSSSSTNGKSSEVEEEEEVILFRPLTRYNSAPSHPYISIDDQMSPKDKDNQWLPSDDCLRRANSLLMAQDPAQTQTDPWEFHGSIVDFRSDKSFKQQGPSTKEPNTHTILEAPISAGHPSLNAWVLNRGSSSNNKNKGTNGLTEHRLQPIEEIASSSLASLSINKAENSVTNSVDKSSNPRSSSATYSLPIPSAPLLPDNASWFTDTHSSLSSPLYQDNSVPKSGYSDWSDTYRSQGYDHRFPVLTSGYPPPGRMTSSEWLRWYRENYTPERVNNYMQPTHLDMHGPGNNVNFLYHDTYMFDQFDRWSHPLSSNQYTYMEPPGPPPLQPSFLSGAGEHKASGYINSQRPSLYGCGAVTDLRIEPQSLLECLKEKEWRPQPDPNVRGPTFMEN</sequence>
<evidence type="ECO:0000259" key="4">
    <source>
        <dbReference type="Pfam" id="PF10374"/>
    </source>
</evidence>
<dbReference type="Proteomes" id="UP001603857">
    <property type="component" value="Unassembled WGS sequence"/>
</dbReference>
<dbReference type="InterPro" id="IPR011990">
    <property type="entry name" value="TPR-like_helical_dom_sf"/>
</dbReference>
<name>A0ABD1N1X5_9FABA</name>
<evidence type="ECO:0000259" key="3">
    <source>
        <dbReference type="Pfam" id="PF10373"/>
    </source>
</evidence>
<dbReference type="PANTHER" id="PTHR15696:SF0">
    <property type="entry name" value="TELOMERASE-BINDING PROTEIN EST1A"/>
    <property type="match status" value="1"/>
</dbReference>
<accession>A0ABD1N1X5</accession>
<comment type="caution">
    <text evidence="5">The sequence shown here is derived from an EMBL/GenBank/DDBJ whole genome shotgun (WGS) entry which is preliminary data.</text>
</comment>
<feature type="compositionally biased region" description="Basic and acidic residues" evidence="2">
    <location>
        <begin position="567"/>
        <end position="579"/>
    </location>
</feature>
<keyword evidence="1" id="KW-0677">Repeat</keyword>
<feature type="domain" description="Telomerase activating protein Est1-like N-terminal" evidence="4">
    <location>
        <begin position="69"/>
        <end position="189"/>
    </location>
</feature>
<dbReference type="SUPFAM" id="SSF48452">
    <property type="entry name" value="TPR-like"/>
    <property type="match status" value="1"/>
</dbReference>
<dbReference type="EMBL" id="JBGMDY010000003">
    <property type="protein sequence ID" value="KAL2341881.1"/>
    <property type="molecule type" value="Genomic_DNA"/>
</dbReference>
<dbReference type="AlphaFoldDB" id="A0ABD1N1X5"/>
<dbReference type="Gene3D" id="1.25.40.10">
    <property type="entry name" value="Tetratricopeptide repeat domain"/>
    <property type="match status" value="1"/>
</dbReference>